<accession>A0AAF1K5U9</accession>
<dbReference type="RefSeq" id="WP_133255590.1">
    <property type="nucleotide sequence ID" value="NZ_CP117255.1"/>
</dbReference>
<protein>
    <submittedName>
        <fullName evidence="2">Uncharacterized protein</fullName>
    </submittedName>
</protein>
<gene>
    <name evidence="2" type="ORF">PR017_03730</name>
</gene>
<keyword evidence="3" id="KW-1185">Reference proteome</keyword>
<dbReference type="AlphaFoldDB" id="A0AAF1K5U9"/>
<dbReference type="EMBL" id="CP117255">
    <property type="protein sequence ID" value="WFR96260.1"/>
    <property type="molecule type" value="Genomic_DNA"/>
</dbReference>
<organism evidence="2 3">
    <name type="scientific">Rhizobium tumorigenes</name>
    <dbReference type="NCBI Taxonomy" id="2041385"/>
    <lineage>
        <taxon>Bacteria</taxon>
        <taxon>Pseudomonadati</taxon>
        <taxon>Pseudomonadota</taxon>
        <taxon>Alphaproteobacteria</taxon>
        <taxon>Hyphomicrobiales</taxon>
        <taxon>Rhizobiaceae</taxon>
        <taxon>Rhizobium/Agrobacterium group</taxon>
        <taxon>Rhizobium</taxon>
    </lineage>
</organism>
<evidence type="ECO:0000313" key="3">
    <source>
        <dbReference type="Proteomes" id="UP000249499"/>
    </source>
</evidence>
<sequence length="69" mass="7811">MALFRSWQGWMAENVLSSIPPSARNQSRHGAAQKAPGRQRPGIFEEFKMAPRQLLGPRYSDARIAMLNK</sequence>
<reference evidence="2 3" key="1">
    <citation type="journal article" date="2018" name="Sci. Rep.">
        <title>Rhizobium tumorigenes sp. nov., a novel plant tumorigenic bacterium isolated from cane gall tumors on thornless blackberry.</title>
        <authorList>
            <person name="Kuzmanovi N."/>
            <person name="Smalla K."/>
            <person name="Gronow S."/>
            <person name="PuBawska J."/>
        </authorList>
    </citation>
    <scope>NUCLEOTIDE SEQUENCE [LARGE SCALE GENOMIC DNA]</scope>
    <source>
        <strain evidence="2 3">1078</strain>
    </source>
</reference>
<evidence type="ECO:0000313" key="2">
    <source>
        <dbReference type="EMBL" id="WFR96260.1"/>
    </source>
</evidence>
<proteinExistence type="predicted"/>
<dbReference type="Proteomes" id="UP000249499">
    <property type="component" value="Chromosome"/>
</dbReference>
<name>A0AAF1K5U9_9HYPH</name>
<reference evidence="3" key="2">
    <citation type="journal article" date="2023" name="MicrobiologyOpen">
        <title>Genomics of the tumorigenes clade of the family Rhizobiaceae and description of Rhizobium rhododendri sp. nov.</title>
        <authorList>
            <person name="Kuzmanovic N."/>
            <person name="diCenzo G.C."/>
            <person name="Bunk B."/>
            <person name="Sproeer C."/>
            <person name="Fruehling A."/>
            <person name="Neumann-Schaal M."/>
            <person name="Overmann J."/>
            <person name="Smalla K."/>
        </authorList>
    </citation>
    <scope>NUCLEOTIDE SEQUENCE [LARGE SCALE GENOMIC DNA]</scope>
    <source>
        <strain evidence="3">1078</strain>
    </source>
</reference>
<evidence type="ECO:0000256" key="1">
    <source>
        <dbReference type="SAM" id="MobiDB-lite"/>
    </source>
</evidence>
<dbReference type="KEGG" id="rtu:PR017_03730"/>
<feature type="region of interest" description="Disordered" evidence="1">
    <location>
        <begin position="20"/>
        <end position="42"/>
    </location>
</feature>